<sequence>MKVNKQKLMALLYAAGFLVLWRIYWALVGLLCGGQPIAWENVLFLFALLGVPVLLVPGSWLLGRALSRFLEQ</sequence>
<comment type="caution">
    <text evidence="2">The sequence shown here is derived from an EMBL/GenBank/DDBJ whole genome shotgun (WGS) entry which is preliminary data.</text>
</comment>
<organism evidence="2 3">
    <name type="scientific">Allofournierella massiliensis</name>
    <dbReference type="NCBI Taxonomy" id="1650663"/>
    <lineage>
        <taxon>Bacteria</taxon>
        <taxon>Bacillati</taxon>
        <taxon>Bacillota</taxon>
        <taxon>Clostridia</taxon>
        <taxon>Eubacteriales</taxon>
        <taxon>Oscillospiraceae</taxon>
        <taxon>Allofournierella</taxon>
    </lineage>
</organism>
<reference evidence="2 3" key="1">
    <citation type="submission" date="2019-03" db="EMBL/GenBank/DDBJ databases">
        <title>Genomic Encyclopedia of Type Strains, Phase IV (KMG-IV): sequencing the most valuable type-strain genomes for metagenomic binning, comparative biology and taxonomic classification.</title>
        <authorList>
            <person name="Goeker M."/>
        </authorList>
    </citation>
    <scope>NUCLEOTIDE SEQUENCE [LARGE SCALE GENOMIC DNA]</scope>
    <source>
        <strain evidence="2 3">DSM 100451</strain>
    </source>
</reference>
<proteinExistence type="predicted"/>
<dbReference type="OrthoDB" id="1860467at2"/>
<name>A0A4R1QDM9_9FIRM</name>
<feature type="transmembrane region" description="Helical" evidence="1">
    <location>
        <begin position="43"/>
        <end position="63"/>
    </location>
</feature>
<dbReference type="EMBL" id="SLUM01000055">
    <property type="protein sequence ID" value="TCL48906.1"/>
    <property type="molecule type" value="Genomic_DNA"/>
</dbReference>
<evidence type="ECO:0000313" key="2">
    <source>
        <dbReference type="EMBL" id="TCL48906.1"/>
    </source>
</evidence>
<protein>
    <submittedName>
        <fullName evidence="2">Uncharacterized protein</fullName>
    </submittedName>
</protein>
<evidence type="ECO:0000313" key="3">
    <source>
        <dbReference type="Proteomes" id="UP000295184"/>
    </source>
</evidence>
<dbReference type="Proteomes" id="UP000295184">
    <property type="component" value="Unassembled WGS sequence"/>
</dbReference>
<keyword evidence="1" id="KW-1133">Transmembrane helix</keyword>
<keyword evidence="1" id="KW-0472">Membrane</keyword>
<dbReference type="RefSeq" id="WP_058966574.1">
    <property type="nucleotide sequence ID" value="NZ_CABKVM010000019.1"/>
</dbReference>
<accession>A0A4R1QDM9</accession>
<keyword evidence="1" id="KW-0812">Transmembrane</keyword>
<evidence type="ECO:0000256" key="1">
    <source>
        <dbReference type="SAM" id="Phobius"/>
    </source>
</evidence>
<dbReference type="STRING" id="1650663.GCA_001486665_03151"/>
<feature type="transmembrane region" description="Helical" evidence="1">
    <location>
        <begin position="12"/>
        <end position="31"/>
    </location>
</feature>
<dbReference type="GeneID" id="97381837"/>
<dbReference type="AlphaFoldDB" id="A0A4R1QDM9"/>
<gene>
    <name evidence="2" type="ORF">EDD77_1555</name>
</gene>